<organism evidence="2 3">
    <name type="scientific">Puccinia graminis f. sp. tritici</name>
    <dbReference type="NCBI Taxonomy" id="56615"/>
    <lineage>
        <taxon>Eukaryota</taxon>
        <taxon>Fungi</taxon>
        <taxon>Dikarya</taxon>
        <taxon>Basidiomycota</taxon>
        <taxon>Pucciniomycotina</taxon>
        <taxon>Pucciniomycetes</taxon>
        <taxon>Pucciniales</taxon>
        <taxon>Pucciniaceae</taxon>
        <taxon>Puccinia</taxon>
    </lineage>
</organism>
<feature type="compositionally biased region" description="Polar residues" evidence="1">
    <location>
        <begin position="1"/>
        <end position="14"/>
    </location>
</feature>
<evidence type="ECO:0000256" key="1">
    <source>
        <dbReference type="SAM" id="MobiDB-lite"/>
    </source>
</evidence>
<evidence type="ECO:0000313" key="2">
    <source>
        <dbReference type="EMBL" id="KAA1107204.1"/>
    </source>
</evidence>
<accession>A0A5B0Q2S4</accession>
<feature type="compositionally biased region" description="Polar residues" evidence="1">
    <location>
        <begin position="228"/>
        <end position="248"/>
    </location>
</feature>
<proteinExistence type="predicted"/>
<keyword evidence="3" id="KW-1185">Reference proteome</keyword>
<dbReference type="AlphaFoldDB" id="A0A5B0Q2S4"/>
<name>A0A5B0Q2S4_PUCGR</name>
<evidence type="ECO:0000313" key="3">
    <source>
        <dbReference type="Proteomes" id="UP000324748"/>
    </source>
</evidence>
<feature type="region of interest" description="Disordered" evidence="1">
    <location>
        <begin position="265"/>
        <end position="293"/>
    </location>
</feature>
<feature type="compositionally biased region" description="Low complexity" evidence="1">
    <location>
        <begin position="67"/>
        <end position="81"/>
    </location>
</feature>
<comment type="caution">
    <text evidence="2">The sequence shown here is derived from an EMBL/GenBank/DDBJ whole genome shotgun (WGS) entry which is preliminary data.</text>
</comment>
<protein>
    <submittedName>
        <fullName evidence="2">Uncharacterized protein</fullName>
    </submittedName>
</protein>
<dbReference type="OrthoDB" id="10298484at2759"/>
<gene>
    <name evidence="2" type="ORF">PGT21_006059</name>
</gene>
<sequence length="402" mass="44165">MLASQTSKISMTSSIDEENASARRAGHADPETSSAESSHLAEQIQRASCVEQRLGVHCDSEDEARQSIGTTSIPKSPSTTIDSDESFQCRGLQYDPEQRWSNPIPREPIVWASGSRLGHRRSIPASPGTVASDSDESFQCRGLQWQHEPGFRQQESISASGSRSSRRGGGHSRNISTSPEAVDSDSDESFQCRGLSFQSRPDYGSQESVSRASARDSDESFQCRGLSYESQPDLGSQVEESISRASISDSDESFHCRGLSYQSLSELRRPDPQTDAPHTRTSAGAITRRNHGKGKNYLGLRLDLSSISNFQLKENHSNRRQDSTETQALKQRSEVHPLAMPIVASPPPPVNSAETPLRKAGIPILGSSKLRTLKLERKNRRKGPLQGIKTALKKILRVPKKD</sequence>
<feature type="compositionally biased region" description="Basic and acidic residues" evidence="1">
    <location>
        <begin position="54"/>
        <end position="65"/>
    </location>
</feature>
<dbReference type="Proteomes" id="UP000324748">
    <property type="component" value="Unassembled WGS sequence"/>
</dbReference>
<feature type="region of interest" description="Disordered" evidence="1">
    <location>
        <begin position="1"/>
        <end position="249"/>
    </location>
</feature>
<dbReference type="EMBL" id="VSWC01000029">
    <property type="protein sequence ID" value="KAA1107204.1"/>
    <property type="molecule type" value="Genomic_DNA"/>
</dbReference>
<reference evidence="2 3" key="1">
    <citation type="submission" date="2019-05" db="EMBL/GenBank/DDBJ databases">
        <title>Emergence of the Ug99 lineage of the wheat stem rust pathogen through somatic hybridization.</title>
        <authorList>
            <person name="Li F."/>
            <person name="Upadhyaya N.M."/>
            <person name="Sperschneider J."/>
            <person name="Matny O."/>
            <person name="Nguyen-Phuc H."/>
            <person name="Mago R."/>
            <person name="Raley C."/>
            <person name="Miller M.E."/>
            <person name="Silverstein K.A.T."/>
            <person name="Henningsen E."/>
            <person name="Hirsch C.D."/>
            <person name="Visser B."/>
            <person name="Pretorius Z.A."/>
            <person name="Steffenson B.J."/>
            <person name="Schwessinger B."/>
            <person name="Dodds P.N."/>
            <person name="Figueroa M."/>
        </authorList>
    </citation>
    <scope>NUCLEOTIDE SEQUENCE [LARGE SCALE GENOMIC DNA]</scope>
    <source>
        <strain evidence="2">21-0</strain>
    </source>
</reference>